<protein>
    <submittedName>
        <fullName evidence="5">Diguanylate cyclase</fullName>
        <ecNumber evidence="5">2.7.7.65</ecNumber>
    </submittedName>
</protein>
<dbReference type="Gene3D" id="3.40.50.2300">
    <property type="match status" value="1"/>
</dbReference>
<dbReference type="CDD" id="cd19920">
    <property type="entry name" value="REC_PA4781-like"/>
    <property type="match status" value="1"/>
</dbReference>
<name>A0ABT3L168_9CYAN</name>
<dbReference type="Pfam" id="PF08448">
    <property type="entry name" value="PAS_4"/>
    <property type="match status" value="1"/>
</dbReference>
<dbReference type="RefSeq" id="WP_265262889.1">
    <property type="nucleotide sequence ID" value="NZ_JAIHOM010000009.1"/>
</dbReference>
<comment type="caution">
    <text evidence="5">The sequence shown here is derived from an EMBL/GenBank/DDBJ whole genome shotgun (WGS) entry which is preliminary data.</text>
</comment>
<keyword evidence="5" id="KW-0548">Nucleotidyltransferase</keyword>
<evidence type="ECO:0000313" key="6">
    <source>
        <dbReference type="Proteomes" id="UP001526426"/>
    </source>
</evidence>
<evidence type="ECO:0000259" key="4">
    <source>
        <dbReference type="PROSITE" id="PS50887"/>
    </source>
</evidence>
<dbReference type="PROSITE" id="PS50110">
    <property type="entry name" value="RESPONSE_REGULATORY"/>
    <property type="match status" value="1"/>
</dbReference>
<dbReference type="CDD" id="cd01949">
    <property type="entry name" value="GGDEF"/>
    <property type="match status" value="1"/>
</dbReference>
<dbReference type="GO" id="GO:0052621">
    <property type="term" value="F:diguanylate cyclase activity"/>
    <property type="evidence" value="ECO:0007669"/>
    <property type="project" value="UniProtKB-EC"/>
</dbReference>
<feature type="modified residue" description="4-aspartylphosphate" evidence="1">
    <location>
        <position position="56"/>
    </location>
</feature>
<dbReference type="PANTHER" id="PTHR45138">
    <property type="entry name" value="REGULATORY COMPONENTS OF SENSORY TRANSDUCTION SYSTEM"/>
    <property type="match status" value="1"/>
</dbReference>
<proteinExistence type="predicted"/>
<keyword evidence="6" id="KW-1185">Reference proteome</keyword>
<dbReference type="InterPro" id="IPR013656">
    <property type="entry name" value="PAS_4"/>
</dbReference>
<dbReference type="EC" id="2.7.7.65" evidence="5"/>
<feature type="coiled-coil region" evidence="2">
    <location>
        <begin position="122"/>
        <end position="149"/>
    </location>
</feature>
<dbReference type="PROSITE" id="PS50887">
    <property type="entry name" value="GGDEF"/>
    <property type="match status" value="1"/>
</dbReference>
<dbReference type="SMART" id="SM00448">
    <property type="entry name" value="REC"/>
    <property type="match status" value="1"/>
</dbReference>
<dbReference type="Gene3D" id="3.30.450.20">
    <property type="entry name" value="PAS domain"/>
    <property type="match status" value="1"/>
</dbReference>
<dbReference type="SUPFAM" id="SSF52172">
    <property type="entry name" value="CheY-like"/>
    <property type="match status" value="1"/>
</dbReference>
<dbReference type="InterPro" id="IPR001789">
    <property type="entry name" value="Sig_transdc_resp-reg_receiver"/>
</dbReference>
<dbReference type="InterPro" id="IPR043128">
    <property type="entry name" value="Rev_trsase/Diguanyl_cyclase"/>
</dbReference>
<gene>
    <name evidence="5" type="ORF">K4A83_02895</name>
</gene>
<accession>A0ABT3L168</accession>
<dbReference type="InterPro" id="IPR050469">
    <property type="entry name" value="Diguanylate_Cyclase"/>
</dbReference>
<sequence>MTQNKQNILLVDDLKENLQVLDKILSNHGYKVRKTLDPETALLACQSSQPDLVILDIRMPKMDGYTVCQRLKSNLLTSDIPVIFISALNDVLDKVKAFQVGGADYVSKPFQEEEVLARVKHQLLLKQQRKNLEAEIKKRQKKEEELQQEIFRHQQTTEILYQSRAFISSILNHSLDGIAALEAVRDPKTGNIEDFRCLLVNPVIANILDRSKDQLIGKILFKRIVSRIDPYLISKVVEVVETGHSFKEDFYYKTEHQEAWYHVIAVKLGDGVSLTIRDVTERKLLELQLSHANKELKNLAIVDGLTQLKNRFYFDQRFEQEWRRCMRESQHLALIMCDVDYFKSYNDTYGHPMGDECLKQVADVIQGIIKRPSDLAARYGGEEFILLLANTSLEGALRIAESVRQGVEVLRIPHERSPISPHVTLSCGVATMIPTLDALSGTLLYMADQALYEAKNRGRNQVV</sequence>
<dbReference type="InterPro" id="IPR035965">
    <property type="entry name" value="PAS-like_dom_sf"/>
</dbReference>
<dbReference type="PANTHER" id="PTHR45138:SF9">
    <property type="entry name" value="DIGUANYLATE CYCLASE DGCM-RELATED"/>
    <property type="match status" value="1"/>
</dbReference>
<dbReference type="Pfam" id="PF00072">
    <property type="entry name" value="Response_reg"/>
    <property type="match status" value="1"/>
</dbReference>
<dbReference type="InterPro" id="IPR011006">
    <property type="entry name" value="CheY-like_superfamily"/>
</dbReference>
<dbReference type="SUPFAM" id="SSF55073">
    <property type="entry name" value="Nucleotide cyclase"/>
    <property type="match status" value="1"/>
</dbReference>
<organism evidence="5 6">
    <name type="scientific">Spirulina subsalsa FACHB-351</name>
    <dbReference type="NCBI Taxonomy" id="234711"/>
    <lineage>
        <taxon>Bacteria</taxon>
        <taxon>Bacillati</taxon>
        <taxon>Cyanobacteriota</taxon>
        <taxon>Cyanophyceae</taxon>
        <taxon>Spirulinales</taxon>
        <taxon>Spirulinaceae</taxon>
        <taxon>Spirulina</taxon>
    </lineage>
</organism>
<feature type="domain" description="Response regulatory" evidence="3">
    <location>
        <begin position="7"/>
        <end position="123"/>
    </location>
</feature>
<dbReference type="NCBIfam" id="TIGR00254">
    <property type="entry name" value="GGDEF"/>
    <property type="match status" value="1"/>
</dbReference>
<evidence type="ECO:0000256" key="1">
    <source>
        <dbReference type="PROSITE-ProRule" id="PRU00169"/>
    </source>
</evidence>
<dbReference type="SMART" id="SM00267">
    <property type="entry name" value="GGDEF"/>
    <property type="match status" value="1"/>
</dbReference>
<dbReference type="Pfam" id="PF00990">
    <property type="entry name" value="GGDEF"/>
    <property type="match status" value="1"/>
</dbReference>
<dbReference type="EMBL" id="JAIHOM010000009">
    <property type="protein sequence ID" value="MCW6035220.1"/>
    <property type="molecule type" value="Genomic_DNA"/>
</dbReference>
<keyword evidence="5" id="KW-0808">Transferase</keyword>
<evidence type="ECO:0000313" key="5">
    <source>
        <dbReference type="EMBL" id="MCW6035220.1"/>
    </source>
</evidence>
<evidence type="ECO:0000256" key="2">
    <source>
        <dbReference type="SAM" id="Coils"/>
    </source>
</evidence>
<evidence type="ECO:0000259" key="3">
    <source>
        <dbReference type="PROSITE" id="PS50110"/>
    </source>
</evidence>
<dbReference type="InterPro" id="IPR000160">
    <property type="entry name" value="GGDEF_dom"/>
</dbReference>
<keyword evidence="1" id="KW-0597">Phosphoprotein</keyword>
<reference evidence="5 6" key="1">
    <citation type="submission" date="2021-08" db="EMBL/GenBank/DDBJ databases">
        <title>Draft genome sequence of Spirulina subsalsa with high tolerance to salinity and hype-accumulation of phycocyanin.</title>
        <authorList>
            <person name="Pei H."/>
            <person name="Jiang L."/>
        </authorList>
    </citation>
    <scope>NUCLEOTIDE SEQUENCE [LARGE SCALE GENOMIC DNA]</scope>
    <source>
        <strain evidence="5 6">FACHB-351</strain>
    </source>
</reference>
<dbReference type="Gene3D" id="3.30.70.270">
    <property type="match status" value="1"/>
</dbReference>
<dbReference type="SUPFAM" id="SSF55785">
    <property type="entry name" value="PYP-like sensor domain (PAS domain)"/>
    <property type="match status" value="1"/>
</dbReference>
<dbReference type="InterPro" id="IPR029787">
    <property type="entry name" value="Nucleotide_cyclase"/>
</dbReference>
<keyword evidence="2" id="KW-0175">Coiled coil</keyword>
<dbReference type="Proteomes" id="UP001526426">
    <property type="component" value="Unassembled WGS sequence"/>
</dbReference>
<feature type="domain" description="GGDEF" evidence="4">
    <location>
        <begin position="330"/>
        <end position="463"/>
    </location>
</feature>